<reference evidence="1" key="1">
    <citation type="submission" date="2006-06" db="EMBL/GenBank/DDBJ databases">
        <title>Complete sequence of chromosome of Mycobacterium sp. MCS.</title>
        <authorList>
            <consortium name="US DOE Joint Genome Institute"/>
            <person name="Copeland A."/>
            <person name="Lucas S."/>
            <person name="Lapidus A."/>
            <person name="Barry K."/>
            <person name="Detter J.C."/>
            <person name="Glavina del Rio T."/>
            <person name="Hammon N."/>
            <person name="Israni S."/>
            <person name="Dalin E."/>
            <person name="Tice H."/>
            <person name="Pitluck S."/>
            <person name="Martinez M."/>
            <person name="Schmutz J."/>
            <person name="Larimer F."/>
            <person name="Land M."/>
            <person name="Hauser L."/>
            <person name="Kyrpides N."/>
            <person name="Kim E."/>
            <person name="Miller C.D."/>
            <person name="Hughes J.E."/>
            <person name="Anderson A.J."/>
            <person name="Sims R.C."/>
            <person name="Richardson P."/>
        </authorList>
    </citation>
    <scope>NUCLEOTIDE SEQUENCE [LARGE SCALE GENOMIC DNA]</scope>
    <source>
        <strain evidence="1">MCS</strain>
    </source>
</reference>
<dbReference type="EMBL" id="CP000384">
    <property type="protein sequence ID" value="ABG06150.1"/>
    <property type="molecule type" value="Genomic_DNA"/>
</dbReference>
<evidence type="ECO:0000313" key="1">
    <source>
        <dbReference type="EMBL" id="ABG06150.1"/>
    </source>
</evidence>
<proteinExistence type="predicted"/>
<sequence length="80" mass="8610">MRDDWSAARRLVSAFHCGAVDNFVAVVDEIDTAGRWKAVALALVGEVAAIANHVRGSAAQDFLDQRSATALDRDRQTGEP</sequence>
<gene>
    <name evidence="1" type="ordered locus">Mmcs_0028</name>
</gene>
<dbReference type="AlphaFoldDB" id="A0A5Q5BDC3"/>
<protein>
    <submittedName>
        <fullName evidence="1">Uncharacterized protein</fullName>
    </submittedName>
</protein>
<accession>A0A5Q5BDC3</accession>
<organism evidence="1">
    <name type="scientific">Mycobacterium sp. (strain MCS)</name>
    <dbReference type="NCBI Taxonomy" id="164756"/>
    <lineage>
        <taxon>Bacteria</taxon>
        <taxon>Bacillati</taxon>
        <taxon>Actinomycetota</taxon>
        <taxon>Actinomycetes</taxon>
        <taxon>Mycobacteriales</taxon>
        <taxon>Mycobacteriaceae</taxon>
        <taxon>Mycobacterium</taxon>
    </lineage>
</organism>
<dbReference type="KEGG" id="mmc:Mmcs_0028"/>
<name>A0A5Q5BDC3_MYCSS</name>